<keyword evidence="6 7" id="KW-0472">Membrane</keyword>
<dbReference type="Pfam" id="PF00528">
    <property type="entry name" value="BPD_transp_1"/>
    <property type="match status" value="1"/>
</dbReference>
<dbReference type="eggNOG" id="COG0765">
    <property type="taxonomic scope" value="Bacteria"/>
</dbReference>
<dbReference type="Proteomes" id="UP000030595">
    <property type="component" value="Unassembled WGS sequence"/>
</dbReference>
<dbReference type="AlphaFoldDB" id="A0A0A3J1S0"/>
<feature type="domain" description="ABC transmembrane type-1" evidence="8">
    <location>
        <begin position="19"/>
        <end position="215"/>
    </location>
</feature>
<dbReference type="InterPro" id="IPR000515">
    <property type="entry name" value="MetI-like"/>
</dbReference>
<sequence length="233" mass="25437">MQLDIPFIWTAFTEIIKALPLTLVIAFTPILIGLLIGIVVAFLRMNPVKILTPIANFYVSFYRGTPVILHIMIIYFGLPILFESIFGISLNFVPIAVFVIIALALNAGAYLTEIIRSGILSVSKGQIDAAYSVGMTSLEALRRIVLPQAFAATLPNLTNIFIAFLHATSIAFLVSVKELTGTANIVASSNLKFLESFIAAGIIYWGITVIIEFTAHRLERKITAYSNTGVARS</sequence>
<feature type="transmembrane region" description="Helical" evidence="7">
    <location>
        <begin position="64"/>
        <end position="82"/>
    </location>
</feature>
<name>A0A0A3J1S0_9BACL</name>
<feature type="transmembrane region" description="Helical" evidence="7">
    <location>
        <begin position="88"/>
        <end position="111"/>
    </location>
</feature>
<keyword evidence="4 7" id="KW-0812">Transmembrane</keyword>
<evidence type="ECO:0000256" key="4">
    <source>
        <dbReference type="ARBA" id="ARBA00022692"/>
    </source>
</evidence>
<dbReference type="EMBL" id="JPVQ01000012">
    <property type="protein sequence ID" value="KGR90959.1"/>
    <property type="molecule type" value="Genomic_DNA"/>
</dbReference>
<dbReference type="InterPro" id="IPR043429">
    <property type="entry name" value="ArtM/GltK/GlnP/TcyL/YhdX-like"/>
</dbReference>
<evidence type="ECO:0000256" key="6">
    <source>
        <dbReference type="ARBA" id="ARBA00023136"/>
    </source>
</evidence>
<feature type="transmembrane region" description="Helical" evidence="7">
    <location>
        <begin position="196"/>
        <end position="215"/>
    </location>
</feature>
<evidence type="ECO:0000256" key="1">
    <source>
        <dbReference type="ARBA" id="ARBA00004651"/>
    </source>
</evidence>
<dbReference type="NCBIfam" id="TIGR01726">
    <property type="entry name" value="HEQRo_perm_3TM"/>
    <property type="match status" value="1"/>
</dbReference>
<evidence type="ECO:0000313" key="9">
    <source>
        <dbReference type="EMBL" id="KGR90959.1"/>
    </source>
</evidence>
<organism evidence="9 10">
    <name type="scientific">Ureibacillus massiliensis 4400831 = CIP 108448 = CCUG 49529</name>
    <dbReference type="NCBI Taxonomy" id="1211035"/>
    <lineage>
        <taxon>Bacteria</taxon>
        <taxon>Bacillati</taxon>
        <taxon>Bacillota</taxon>
        <taxon>Bacilli</taxon>
        <taxon>Bacillales</taxon>
        <taxon>Caryophanaceae</taxon>
        <taxon>Ureibacillus</taxon>
    </lineage>
</organism>
<gene>
    <name evidence="9" type="ORF">CD30_08685</name>
</gene>
<keyword evidence="5 7" id="KW-1133">Transmembrane helix</keyword>
<evidence type="ECO:0000313" key="10">
    <source>
        <dbReference type="Proteomes" id="UP000030595"/>
    </source>
</evidence>
<keyword evidence="3" id="KW-1003">Cell membrane</keyword>
<dbReference type="InterPro" id="IPR035906">
    <property type="entry name" value="MetI-like_sf"/>
</dbReference>
<evidence type="ECO:0000256" key="7">
    <source>
        <dbReference type="RuleBase" id="RU363032"/>
    </source>
</evidence>
<dbReference type="RefSeq" id="WP_036175234.1">
    <property type="nucleotide sequence ID" value="NZ_AVCZ01000012.1"/>
</dbReference>
<protein>
    <submittedName>
        <fullName evidence="9">Cysteine ABC transporter permease</fullName>
    </submittedName>
</protein>
<dbReference type="OrthoDB" id="9805999at2"/>
<evidence type="ECO:0000259" key="8">
    <source>
        <dbReference type="PROSITE" id="PS50928"/>
    </source>
</evidence>
<dbReference type="PANTHER" id="PTHR30614:SF43">
    <property type="entry name" value="L-CYSTINE TRANSPORT SYSTEM PERMEASE PROTEIN TCYM"/>
    <property type="match status" value="1"/>
</dbReference>
<dbReference type="SUPFAM" id="SSF161098">
    <property type="entry name" value="MetI-like"/>
    <property type="match status" value="1"/>
</dbReference>
<comment type="similarity">
    <text evidence="7">Belongs to the binding-protein-dependent transport system permease family.</text>
</comment>
<dbReference type="CDD" id="cd06261">
    <property type="entry name" value="TM_PBP2"/>
    <property type="match status" value="1"/>
</dbReference>
<proteinExistence type="inferred from homology"/>
<dbReference type="Gene3D" id="1.10.3720.10">
    <property type="entry name" value="MetI-like"/>
    <property type="match status" value="1"/>
</dbReference>
<feature type="transmembrane region" description="Helical" evidence="7">
    <location>
        <begin position="157"/>
        <end position="176"/>
    </location>
</feature>
<evidence type="ECO:0000256" key="5">
    <source>
        <dbReference type="ARBA" id="ARBA00022989"/>
    </source>
</evidence>
<dbReference type="GO" id="GO:0006865">
    <property type="term" value="P:amino acid transport"/>
    <property type="evidence" value="ECO:0007669"/>
    <property type="project" value="TreeGrafter"/>
</dbReference>
<dbReference type="PROSITE" id="PS50928">
    <property type="entry name" value="ABC_TM1"/>
    <property type="match status" value="1"/>
</dbReference>
<reference evidence="9 10" key="1">
    <citation type="submission" date="2014-02" db="EMBL/GenBank/DDBJ databases">
        <title>Draft genome sequence of Lysinibacillus massiliensis CCUG 49529.</title>
        <authorList>
            <person name="Zhang F."/>
            <person name="Wang G."/>
            <person name="Zhang L."/>
        </authorList>
    </citation>
    <scope>NUCLEOTIDE SEQUENCE [LARGE SCALE GENOMIC DNA]</scope>
    <source>
        <strain evidence="9 10">CCUG 49529</strain>
    </source>
</reference>
<dbReference type="InterPro" id="IPR010065">
    <property type="entry name" value="AA_ABC_transptr_permease_3TM"/>
</dbReference>
<dbReference type="GO" id="GO:0043190">
    <property type="term" value="C:ATP-binding cassette (ABC) transporter complex"/>
    <property type="evidence" value="ECO:0007669"/>
    <property type="project" value="InterPro"/>
</dbReference>
<evidence type="ECO:0000256" key="2">
    <source>
        <dbReference type="ARBA" id="ARBA00022448"/>
    </source>
</evidence>
<keyword evidence="10" id="KW-1185">Reference proteome</keyword>
<accession>A0A0A3J1S0</accession>
<dbReference type="GO" id="GO:0022857">
    <property type="term" value="F:transmembrane transporter activity"/>
    <property type="evidence" value="ECO:0007669"/>
    <property type="project" value="InterPro"/>
</dbReference>
<keyword evidence="2 7" id="KW-0813">Transport</keyword>
<evidence type="ECO:0000256" key="3">
    <source>
        <dbReference type="ARBA" id="ARBA00022475"/>
    </source>
</evidence>
<dbReference type="PANTHER" id="PTHR30614">
    <property type="entry name" value="MEMBRANE COMPONENT OF AMINO ACID ABC TRANSPORTER"/>
    <property type="match status" value="1"/>
</dbReference>
<comment type="subcellular location">
    <subcellularLocation>
        <location evidence="1 7">Cell membrane</location>
        <topology evidence="1 7">Multi-pass membrane protein</topology>
    </subcellularLocation>
</comment>
<feature type="transmembrane region" description="Helical" evidence="7">
    <location>
        <begin position="20"/>
        <end position="43"/>
    </location>
</feature>
<comment type="caution">
    <text evidence="9">The sequence shown here is derived from an EMBL/GenBank/DDBJ whole genome shotgun (WGS) entry which is preliminary data.</text>
</comment>